<keyword evidence="12" id="KW-1185">Reference proteome</keyword>
<evidence type="ECO:0000313" key="12">
    <source>
        <dbReference type="Proteomes" id="UP000234206"/>
    </source>
</evidence>
<dbReference type="PROSITE" id="PS00571">
    <property type="entry name" value="AMIDASES"/>
    <property type="match status" value="1"/>
</dbReference>
<dbReference type="OrthoDB" id="9811471at2"/>
<dbReference type="GO" id="GO:0030956">
    <property type="term" value="C:glutamyl-tRNA(Gln) amidotransferase complex"/>
    <property type="evidence" value="ECO:0007669"/>
    <property type="project" value="InterPro"/>
</dbReference>
<keyword evidence="2 8" id="KW-0436">Ligase</keyword>
<dbReference type="Proteomes" id="UP000234206">
    <property type="component" value="Unassembled WGS sequence"/>
</dbReference>
<dbReference type="GO" id="GO:0006412">
    <property type="term" value="P:translation"/>
    <property type="evidence" value="ECO:0007669"/>
    <property type="project" value="UniProtKB-UniRule"/>
</dbReference>
<evidence type="ECO:0000256" key="2">
    <source>
        <dbReference type="ARBA" id="ARBA00022598"/>
    </source>
</evidence>
<evidence type="ECO:0000256" key="9">
    <source>
        <dbReference type="SAM" id="MobiDB-lite"/>
    </source>
</evidence>
<feature type="domain" description="Amidase" evidence="10">
    <location>
        <begin position="41"/>
        <end position="495"/>
    </location>
</feature>
<dbReference type="InterPro" id="IPR036928">
    <property type="entry name" value="AS_sf"/>
</dbReference>
<dbReference type="NCBIfam" id="TIGR00132">
    <property type="entry name" value="gatA"/>
    <property type="match status" value="1"/>
</dbReference>
<evidence type="ECO:0000256" key="8">
    <source>
        <dbReference type="HAMAP-Rule" id="MF_00120"/>
    </source>
</evidence>
<evidence type="ECO:0000256" key="4">
    <source>
        <dbReference type="ARBA" id="ARBA00022840"/>
    </source>
</evidence>
<evidence type="ECO:0000256" key="7">
    <source>
        <dbReference type="ARBA" id="ARBA00047407"/>
    </source>
</evidence>
<evidence type="ECO:0000256" key="6">
    <source>
        <dbReference type="ARBA" id="ARBA00025295"/>
    </source>
</evidence>
<feature type="region of interest" description="Disordered" evidence="9">
    <location>
        <begin position="538"/>
        <end position="560"/>
    </location>
</feature>
<proteinExistence type="inferred from homology"/>
<dbReference type="Gene3D" id="3.90.1300.10">
    <property type="entry name" value="Amidase signature (AS) domain"/>
    <property type="match status" value="1"/>
</dbReference>
<comment type="subunit">
    <text evidence="8">Heterotrimer of A, B and C subunits.</text>
</comment>
<sequence length="560" mass="57776">MTTTPTPRDTTAVDALDPLVTKTALEMAEGLRAGEFTSEQLVQAHLDRIEQVDGVLHAFLQVDAEGALATAREVDAARAAGEELHPLAGVPIAVKDIACTQGLATTAGSRMLEHFVPPYDATIVRRLKDARMPILGKTNMDEFAMGSSTEHSAFGPTRNPWDVTRIPGGSGGGSSAAVAGYLAPLAIGSDTGGSIRQPAAVTGSVGSKPTYGSVSRHGVIALASSLDQIGPCSRTVADSAALHEVIGGHDPQDSTSIDAPAPAALEAATAGAAGQGAEALKGLRVGVVKELTEVDGYQAGIKDLFEQRVAQLREAGAEVVEVSCPSFALGMAAYYLILPSEASSNLARYDAMRYGLRTGPEGVDAPSAEQVMAASRDAGFGEEVKRRIILGTHALSSGYYDAYYGKAQRVRTLIQRDFDAAFEQCDVLLSPTAPTTAFPIGAKVDDPLAMYLNDIATIPVNLAGNCAMGLPMGLAAEDGLPAGLQVIAPAGEDARMYRVAAAVEALIETADAAEGREPVRRLVPAVPDAVPGAAHSVSAGVDAAGTRTDAPATTDPQQEA</sequence>
<dbReference type="EC" id="6.3.5.7" evidence="8"/>
<accession>A0A2I1P9H7</accession>
<dbReference type="PANTHER" id="PTHR11895:SF151">
    <property type="entry name" value="GLUTAMYL-TRNA(GLN) AMIDOTRANSFERASE SUBUNIT A"/>
    <property type="match status" value="1"/>
</dbReference>
<dbReference type="InterPro" id="IPR000120">
    <property type="entry name" value="Amidase"/>
</dbReference>
<feature type="active site" description="Acyl-ester intermediate" evidence="8">
    <location>
        <position position="194"/>
    </location>
</feature>
<reference evidence="11 12" key="1">
    <citation type="submission" date="2017-12" db="EMBL/GenBank/DDBJ databases">
        <title>Phylogenetic diversity of female urinary microbiome.</title>
        <authorList>
            <person name="Thomas-White K."/>
            <person name="Wolfe A.J."/>
        </authorList>
    </citation>
    <scope>NUCLEOTIDE SEQUENCE [LARGE SCALE GENOMIC DNA]</scope>
    <source>
        <strain evidence="11 12">UMB1298</strain>
    </source>
</reference>
<dbReference type="AlphaFoldDB" id="A0A2I1P9H7"/>
<dbReference type="InterPro" id="IPR023631">
    <property type="entry name" value="Amidase_dom"/>
</dbReference>
<dbReference type="GO" id="GO:0050567">
    <property type="term" value="F:glutaminyl-tRNA synthase (glutamine-hydrolyzing) activity"/>
    <property type="evidence" value="ECO:0007669"/>
    <property type="project" value="UniProtKB-UniRule"/>
</dbReference>
<evidence type="ECO:0000256" key="1">
    <source>
        <dbReference type="ARBA" id="ARBA00008069"/>
    </source>
</evidence>
<gene>
    <name evidence="8" type="primary">gatA</name>
    <name evidence="11" type="ORF">CYJ76_08755</name>
</gene>
<dbReference type="InterPro" id="IPR020556">
    <property type="entry name" value="Amidase_CS"/>
</dbReference>
<protein>
    <recommendedName>
        <fullName evidence="8">Glutamyl-tRNA(Gln) amidotransferase subunit A</fullName>
        <shortName evidence="8">Glu-ADT subunit A</shortName>
        <ecNumber evidence="8">6.3.5.7</ecNumber>
    </recommendedName>
</protein>
<organism evidence="11 12">
    <name type="scientific">Kytococcus schroeteri</name>
    <dbReference type="NCBI Taxonomy" id="138300"/>
    <lineage>
        <taxon>Bacteria</taxon>
        <taxon>Bacillati</taxon>
        <taxon>Actinomycetota</taxon>
        <taxon>Actinomycetes</taxon>
        <taxon>Micrococcales</taxon>
        <taxon>Kytococcaceae</taxon>
        <taxon>Kytococcus</taxon>
    </lineage>
</organism>
<dbReference type="Pfam" id="PF01425">
    <property type="entry name" value="Amidase"/>
    <property type="match status" value="1"/>
</dbReference>
<evidence type="ECO:0000256" key="3">
    <source>
        <dbReference type="ARBA" id="ARBA00022741"/>
    </source>
</evidence>
<keyword evidence="3 8" id="KW-0547">Nucleotide-binding</keyword>
<keyword evidence="4 8" id="KW-0067">ATP-binding</keyword>
<dbReference type="SUPFAM" id="SSF75304">
    <property type="entry name" value="Amidase signature (AS) enzymes"/>
    <property type="match status" value="1"/>
</dbReference>
<comment type="function">
    <text evidence="6 8">Allows the formation of correctly charged Gln-tRNA(Gln) through the transamidation of misacylated Glu-tRNA(Gln) in organisms which lack glutaminyl-tRNA synthetase. The reaction takes place in the presence of glutamine and ATP through an activated gamma-phospho-Glu-tRNA(Gln).</text>
</comment>
<dbReference type="InterPro" id="IPR004412">
    <property type="entry name" value="GatA"/>
</dbReference>
<feature type="active site" description="Charge relay system" evidence="8">
    <location>
        <position position="95"/>
    </location>
</feature>
<name>A0A2I1P9H7_9MICO</name>
<dbReference type="GO" id="GO:0016740">
    <property type="term" value="F:transferase activity"/>
    <property type="evidence" value="ECO:0007669"/>
    <property type="project" value="UniProtKB-KW"/>
</dbReference>
<keyword evidence="5 8" id="KW-0648">Protein biosynthesis</keyword>
<dbReference type="GO" id="GO:0005524">
    <property type="term" value="F:ATP binding"/>
    <property type="evidence" value="ECO:0007669"/>
    <property type="project" value="UniProtKB-KW"/>
</dbReference>
<keyword evidence="11" id="KW-0808">Transferase</keyword>
<comment type="catalytic activity">
    <reaction evidence="7 8">
        <text>L-glutamyl-tRNA(Gln) + L-glutamine + ATP + H2O = L-glutaminyl-tRNA(Gln) + L-glutamate + ADP + phosphate + H(+)</text>
        <dbReference type="Rhea" id="RHEA:17521"/>
        <dbReference type="Rhea" id="RHEA-COMP:9681"/>
        <dbReference type="Rhea" id="RHEA-COMP:9684"/>
        <dbReference type="ChEBI" id="CHEBI:15377"/>
        <dbReference type="ChEBI" id="CHEBI:15378"/>
        <dbReference type="ChEBI" id="CHEBI:29985"/>
        <dbReference type="ChEBI" id="CHEBI:30616"/>
        <dbReference type="ChEBI" id="CHEBI:43474"/>
        <dbReference type="ChEBI" id="CHEBI:58359"/>
        <dbReference type="ChEBI" id="CHEBI:78520"/>
        <dbReference type="ChEBI" id="CHEBI:78521"/>
        <dbReference type="ChEBI" id="CHEBI:456216"/>
        <dbReference type="EC" id="6.3.5.7"/>
    </reaction>
</comment>
<dbReference type="RefSeq" id="WP_101849867.1">
    <property type="nucleotide sequence ID" value="NZ_PKIZ01000016.1"/>
</dbReference>
<evidence type="ECO:0000256" key="5">
    <source>
        <dbReference type="ARBA" id="ARBA00022917"/>
    </source>
</evidence>
<evidence type="ECO:0000259" key="10">
    <source>
        <dbReference type="Pfam" id="PF01425"/>
    </source>
</evidence>
<comment type="caution">
    <text evidence="11">The sequence shown here is derived from an EMBL/GenBank/DDBJ whole genome shotgun (WGS) entry which is preliminary data.</text>
</comment>
<dbReference type="EMBL" id="PKIZ01000016">
    <property type="protein sequence ID" value="PKZ41278.1"/>
    <property type="molecule type" value="Genomic_DNA"/>
</dbReference>
<dbReference type="PANTHER" id="PTHR11895">
    <property type="entry name" value="TRANSAMIDASE"/>
    <property type="match status" value="1"/>
</dbReference>
<comment type="similarity">
    <text evidence="1 8">Belongs to the amidase family. GatA subfamily.</text>
</comment>
<dbReference type="HAMAP" id="MF_00120">
    <property type="entry name" value="GatA"/>
    <property type="match status" value="1"/>
</dbReference>
<feature type="active site" description="Charge relay system" evidence="8">
    <location>
        <position position="170"/>
    </location>
</feature>
<evidence type="ECO:0000313" key="11">
    <source>
        <dbReference type="EMBL" id="PKZ41278.1"/>
    </source>
</evidence>